<comment type="caution">
    <text evidence="11">The sequence shown here is derived from an EMBL/GenBank/DDBJ whole genome shotgun (WGS) entry which is preliminary data.</text>
</comment>
<evidence type="ECO:0000256" key="3">
    <source>
        <dbReference type="ARBA" id="ARBA00022643"/>
    </source>
</evidence>
<evidence type="ECO:0000256" key="5">
    <source>
        <dbReference type="ARBA" id="ARBA00022857"/>
    </source>
</evidence>
<evidence type="ECO:0000256" key="1">
    <source>
        <dbReference type="ARBA" id="ARBA00001917"/>
    </source>
</evidence>
<sequence>MNSMAGNRVKLYAAPMEGVTGYIYRNIIDDCFGGADRYFTPFISTNTNKTFTEQERRDIDSGNNRPRDVIPQILSNNSCDCIKVIRALHDEYGYDEVNLNLGCPSPTVVTKHKGAGFLAFPDKLDSFLNDVFVAAGKDGVRVSVKTRTGVESHDEFIKILDIYNQYPLSELIVHPRVQKDLYKNSPDYDIFEYAYTNSKAPVCYNGDICSVDDYQRITSRFNGLNAVMCGRGMITNPAIFATINGGDKLSSRALRTFHNAVFKEYCAVMGERNALFKMKELWYYMIRNFDGADRYYKSIRKAQRRCDYEAAVNELFANCAI</sequence>
<gene>
    <name evidence="11" type="ORF">BACPEC_00739</name>
</gene>
<keyword evidence="12" id="KW-1185">Reference proteome</keyword>
<keyword evidence="6 7" id="KW-0560">Oxidoreductase</keyword>
<evidence type="ECO:0000256" key="6">
    <source>
        <dbReference type="ARBA" id="ARBA00023002"/>
    </source>
</evidence>
<dbReference type="AlphaFoldDB" id="B7APY3"/>
<feature type="binding site" evidence="9">
    <location>
        <position position="145"/>
    </location>
    <ligand>
        <name>FMN</name>
        <dbReference type="ChEBI" id="CHEBI:58210"/>
    </ligand>
</feature>
<evidence type="ECO:0000256" key="2">
    <source>
        <dbReference type="ARBA" id="ARBA00022630"/>
    </source>
</evidence>
<evidence type="ECO:0000313" key="12">
    <source>
        <dbReference type="Proteomes" id="UP000003136"/>
    </source>
</evidence>
<evidence type="ECO:0000256" key="9">
    <source>
        <dbReference type="PIRSR" id="PIRSR006621-2"/>
    </source>
</evidence>
<dbReference type="Pfam" id="PF01207">
    <property type="entry name" value="Dus"/>
    <property type="match status" value="1"/>
</dbReference>
<protein>
    <recommendedName>
        <fullName evidence="7">tRNA-dihydrouridine synthase</fullName>
        <ecNumber evidence="7">1.3.1.-</ecNumber>
    </recommendedName>
</protein>
<feature type="binding site" evidence="9">
    <location>
        <begin position="230"/>
        <end position="231"/>
    </location>
    <ligand>
        <name>FMN</name>
        <dbReference type="ChEBI" id="CHEBI:58210"/>
    </ligand>
</feature>
<dbReference type="STRING" id="483218.BACPEC_00739"/>
<dbReference type="GO" id="GO:0003723">
    <property type="term" value="F:RNA binding"/>
    <property type="evidence" value="ECO:0007669"/>
    <property type="project" value="TreeGrafter"/>
</dbReference>
<dbReference type="PIRSF" id="PIRSF006621">
    <property type="entry name" value="Dus"/>
    <property type="match status" value="1"/>
</dbReference>
<dbReference type="PANTHER" id="PTHR45846">
    <property type="entry name" value="TRNA-DIHYDROURIDINE(47) SYNTHASE [NAD(P)(+)]-LIKE"/>
    <property type="match status" value="1"/>
</dbReference>
<dbReference type="HOGENOM" id="CLU_013299_6_0_9"/>
<dbReference type="PANTHER" id="PTHR45846:SF1">
    <property type="entry name" value="TRNA-DIHYDROURIDINE(47) SYNTHASE [NAD(P)(+)]-LIKE"/>
    <property type="match status" value="1"/>
</dbReference>
<evidence type="ECO:0000256" key="7">
    <source>
        <dbReference type="PIRNR" id="PIRNR006621"/>
    </source>
</evidence>
<accession>B7APY3</accession>
<dbReference type="InterPro" id="IPR018517">
    <property type="entry name" value="tRNA_hU_synthase_CS"/>
</dbReference>
<evidence type="ECO:0000256" key="8">
    <source>
        <dbReference type="PIRSR" id="PIRSR006621-1"/>
    </source>
</evidence>
<dbReference type="PROSITE" id="PS01136">
    <property type="entry name" value="UPF0034"/>
    <property type="match status" value="1"/>
</dbReference>
<proteinExistence type="inferred from homology"/>
<dbReference type="EC" id="1.3.1.-" evidence="7"/>
<feature type="binding site" evidence="9">
    <location>
        <position position="174"/>
    </location>
    <ligand>
        <name>FMN</name>
        <dbReference type="ChEBI" id="CHEBI:58210"/>
    </ligand>
</feature>
<keyword evidence="2 7" id="KW-0285">Flavoprotein</keyword>
<organism evidence="11 12">
    <name type="scientific">[Bacteroides] pectinophilus ATCC 43243</name>
    <dbReference type="NCBI Taxonomy" id="483218"/>
    <lineage>
        <taxon>Bacteria</taxon>
        <taxon>Bacillati</taxon>
        <taxon>Bacillota</taxon>
        <taxon>Clostridia</taxon>
        <taxon>Eubacteriales</taxon>
    </lineage>
</organism>
<keyword evidence="3 7" id="KW-0288">FMN</keyword>
<keyword evidence="9" id="KW-0547">Nucleotide-binding</keyword>
<name>B7APY3_9FIRM</name>
<evidence type="ECO:0000313" key="11">
    <source>
        <dbReference type="EMBL" id="EEC57755.1"/>
    </source>
</evidence>
<dbReference type="InterPro" id="IPR001269">
    <property type="entry name" value="DUS_fam"/>
</dbReference>
<reference evidence="11 12" key="2">
    <citation type="submission" date="2008-11" db="EMBL/GenBank/DDBJ databases">
        <authorList>
            <person name="Fulton L."/>
            <person name="Clifton S."/>
            <person name="Fulton B."/>
            <person name="Xu J."/>
            <person name="Minx P."/>
            <person name="Pepin K.H."/>
            <person name="Johnson M."/>
            <person name="Bhonagiri V."/>
            <person name="Nash W.E."/>
            <person name="Mardis E.R."/>
            <person name="Wilson R.K."/>
        </authorList>
    </citation>
    <scope>NUCLEOTIDE SEQUENCE [LARGE SCALE GENOMIC DNA]</scope>
    <source>
        <strain evidence="11 12">ATCC 43243</strain>
    </source>
</reference>
<comment type="function">
    <text evidence="7">Catalyzes the synthesis of 5,6-dihydrouridine (D), a modified base found in the D-loop of most tRNAs, via the reduction of the C5-C6 double bond in target uridines.</text>
</comment>
<comment type="cofactor">
    <cofactor evidence="1 7 9">
        <name>FMN</name>
        <dbReference type="ChEBI" id="CHEBI:58210"/>
    </cofactor>
</comment>
<feature type="active site" description="Proton donor" evidence="8">
    <location>
        <position position="103"/>
    </location>
</feature>
<dbReference type="InterPro" id="IPR035587">
    <property type="entry name" value="DUS-like_FMN-bd"/>
</dbReference>
<evidence type="ECO:0000256" key="4">
    <source>
        <dbReference type="ARBA" id="ARBA00022694"/>
    </source>
</evidence>
<keyword evidence="5" id="KW-0521">NADP</keyword>
<feature type="domain" description="DUS-like FMN-binding" evidence="10">
    <location>
        <begin position="13"/>
        <end position="263"/>
    </location>
</feature>
<dbReference type="eggNOG" id="COG0042">
    <property type="taxonomic scope" value="Bacteria"/>
</dbReference>
<evidence type="ECO:0000259" key="10">
    <source>
        <dbReference type="Pfam" id="PF01207"/>
    </source>
</evidence>
<dbReference type="InterPro" id="IPR013785">
    <property type="entry name" value="Aldolase_TIM"/>
</dbReference>
<dbReference type="CDD" id="cd02801">
    <property type="entry name" value="DUS_like_FMN"/>
    <property type="match status" value="1"/>
</dbReference>
<feature type="binding site" evidence="9">
    <location>
        <position position="72"/>
    </location>
    <ligand>
        <name>FMN</name>
        <dbReference type="ChEBI" id="CHEBI:58210"/>
    </ligand>
</feature>
<comment type="similarity">
    <text evidence="7">Belongs to the dus family.</text>
</comment>
<dbReference type="GO" id="GO:0050660">
    <property type="term" value="F:flavin adenine dinucleotide binding"/>
    <property type="evidence" value="ECO:0007669"/>
    <property type="project" value="InterPro"/>
</dbReference>
<dbReference type="Gene3D" id="3.20.20.70">
    <property type="entry name" value="Aldolase class I"/>
    <property type="match status" value="1"/>
</dbReference>
<keyword evidence="4 7" id="KW-0819">tRNA processing</keyword>
<reference evidence="11 12" key="1">
    <citation type="submission" date="2008-11" db="EMBL/GenBank/DDBJ databases">
        <title>Draft genome sequence of Bacteroides pectinophilus (ATCC 43243).</title>
        <authorList>
            <person name="Sudarsanam P."/>
            <person name="Ley R."/>
            <person name="Guruge J."/>
            <person name="Turnbaugh P.J."/>
            <person name="Mahowald M."/>
            <person name="Liep D."/>
            <person name="Gordon J."/>
        </authorList>
    </citation>
    <scope>NUCLEOTIDE SEQUENCE [LARGE SCALE GENOMIC DNA]</scope>
    <source>
        <strain evidence="11 12">ATCC 43243</strain>
    </source>
</reference>
<dbReference type="Proteomes" id="UP000003136">
    <property type="component" value="Unassembled WGS sequence"/>
</dbReference>
<dbReference type="SUPFAM" id="SSF51395">
    <property type="entry name" value="FMN-linked oxidoreductases"/>
    <property type="match status" value="1"/>
</dbReference>
<dbReference type="EMBL" id="ABVQ01000035">
    <property type="protein sequence ID" value="EEC57755.1"/>
    <property type="molecule type" value="Genomic_DNA"/>
</dbReference>
<dbReference type="GO" id="GO:0017150">
    <property type="term" value="F:tRNA dihydrouridine synthase activity"/>
    <property type="evidence" value="ECO:0007669"/>
    <property type="project" value="InterPro"/>
</dbReference>